<dbReference type="Proteomes" id="UP000323067">
    <property type="component" value="Chromosome iv"/>
</dbReference>
<evidence type="ECO:0000256" key="1">
    <source>
        <dbReference type="SAM" id="Coils"/>
    </source>
</evidence>
<reference evidence="2 3" key="1">
    <citation type="journal article" date="2017" name="BMC Genomics">
        <title>Chromosome level assembly and secondary metabolite potential of the parasitic fungus Cordyceps militaris.</title>
        <authorList>
            <person name="Kramer G.J."/>
            <person name="Nodwell J.R."/>
        </authorList>
    </citation>
    <scope>NUCLEOTIDE SEQUENCE [LARGE SCALE GENOMIC DNA]</scope>
    <source>
        <strain evidence="2 3">ATCC 34164</strain>
    </source>
</reference>
<dbReference type="OrthoDB" id="4869153at2759"/>
<sequence length="253" mass="28504">MASAIEGNSQKAFLSLRARLRTPECSSQQFSGRVAKTAQQDGSRFQDYLQRELFKVLSAHLTQEKRRSGTLANENYSLLEQLASTEPLLDSLAVSGSNLYHQTMKDLRNNSETIQSKIDELNHESMAALGKSAKLYHVLAKPLAELLDSGGDGQEDIVPEQMASLQEEFSKSDERIEYLHGQWLSCVHAEQEAWNRLTDDEDDPRPELEVQGIMDSMEELMANAETDIQNIEAEYAEYIQVESLKVMQTLMEG</sequence>
<keyword evidence="1" id="KW-0175">Coiled coil</keyword>
<proteinExistence type="predicted"/>
<evidence type="ECO:0000313" key="3">
    <source>
        <dbReference type="Proteomes" id="UP000323067"/>
    </source>
</evidence>
<protein>
    <submittedName>
        <fullName evidence="2">Uncharacterized protein</fullName>
    </submittedName>
</protein>
<evidence type="ECO:0000313" key="2">
    <source>
        <dbReference type="EMBL" id="ATY58431.1"/>
    </source>
</evidence>
<name>A0A2H4S5P4_CORMI</name>
<dbReference type="VEuPathDB" id="FungiDB:A9K55_002208"/>
<dbReference type="EMBL" id="CP023322">
    <property type="protein sequence ID" value="ATY58431.1"/>
    <property type="molecule type" value="Genomic_DNA"/>
</dbReference>
<accession>A0A2H4S5P4</accession>
<organism evidence="2 3">
    <name type="scientific">Cordyceps militaris</name>
    <name type="common">Caterpillar fungus</name>
    <name type="synonym">Clavaria militaris</name>
    <dbReference type="NCBI Taxonomy" id="73501"/>
    <lineage>
        <taxon>Eukaryota</taxon>
        <taxon>Fungi</taxon>
        <taxon>Dikarya</taxon>
        <taxon>Ascomycota</taxon>
        <taxon>Pezizomycotina</taxon>
        <taxon>Sordariomycetes</taxon>
        <taxon>Hypocreomycetidae</taxon>
        <taxon>Hypocreales</taxon>
        <taxon>Cordycipitaceae</taxon>
        <taxon>Cordyceps</taxon>
    </lineage>
</organism>
<gene>
    <name evidence="2" type="ORF">A9K55_002208</name>
</gene>
<feature type="coiled-coil region" evidence="1">
    <location>
        <begin position="214"/>
        <end position="241"/>
    </location>
</feature>
<dbReference type="AlphaFoldDB" id="A0A2H4S5P4"/>
<dbReference type="VEuPathDB" id="FungiDB:CCM_09581"/>